<dbReference type="PANTHER" id="PTHR12547">
    <property type="entry name" value="CCCH ZINC FINGER/TIS11-RELATED"/>
    <property type="match status" value="1"/>
</dbReference>
<evidence type="ECO:0000256" key="1">
    <source>
        <dbReference type="ARBA" id="ARBA00022723"/>
    </source>
</evidence>
<name>A0AAV9XW49_9CRYT</name>
<feature type="zinc finger region" description="C3H1-type" evidence="5">
    <location>
        <begin position="4"/>
        <end position="31"/>
    </location>
</feature>
<evidence type="ECO:0000256" key="4">
    <source>
        <dbReference type="ARBA" id="ARBA00022833"/>
    </source>
</evidence>
<keyword evidence="3 5" id="KW-0863">Zinc-finger</keyword>
<evidence type="ECO:0000256" key="2">
    <source>
        <dbReference type="ARBA" id="ARBA00022737"/>
    </source>
</evidence>
<dbReference type="PROSITE" id="PS50103">
    <property type="entry name" value="ZF_C3H1"/>
    <property type="match status" value="3"/>
</dbReference>
<feature type="domain" description="C3H1-type" evidence="6">
    <location>
        <begin position="39"/>
        <end position="66"/>
    </location>
</feature>
<evidence type="ECO:0000259" key="6">
    <source>
        <dbReference type="PROSITE" id="PS50103"/>
    </source>
</evidence>
<gene>
    <name evidence="7" type="ORF">RS030_7948</name>
</gene>
<dbReference type="AlphaFoldDB" id="A0AAV9XW49"/>
<feature type="domain" description="C3H1-type" evidence="6">
    <location>
        <begin position="4"/>
        <end position="31"/>
    </location>
</feature>
<keyword evidence="8" id="KW-1185">Reference proteome</keyword>
<dbReference type="Proteomes" id="UP001311799">
    <property type="component" value="Unassembled WGS sequence"/>
</dbReference>
<evidence type="ECO:0000256" key="3">
    <source>
        <dbReference type="ARBA" id="ARBA00022771"/>
    </source>
</evidence>
<accession>A0AAV9XW49</accession>
<dbReference type="GO" id="GO:0008270">
    <property type="term" value="F:zinc ion binding"/>
    <property type="evidence" value="ECO:0007669"/>
    <property type="project" value="UniProtKB-KW"/>
</dbReference>
<dbReference type="InterPro" id="IPR000571">
    <property type="entry name" value="Znf_CCCH"/>
</dbReference>
<proteinExistence type="predicted"/>
<dbReference type="SMART" id="SM00356">
    <property type="entry name" value="ZnF_C3H1"/>
    <property type="match status" value="3"/>
</dbReference>
<feature type="domain" description="C3H1-type" evidence="6">
    <location>
        <begin position="74"/>
        <end position="101"/>
    </location>
</feature>
<dbReference type="InterPro" id="IPR036855">
    <property type="entry name" value="Znf_CCCH_sf"/>
</dbReference>
<feature type="zinc finger region" description="C3H1-type" evidence="5">
    <location>
        <begin position="74"/>
        <end position="101"/>
    </location>
</feature>
<evidence type="ECO:0000256" key="5">
    <source>
        <dbReference type="PROSITE-ProRule" id="PRU00723"/>
    </source>
</evidence>
<dbReference type="Gene3D" id="4.10.1000.10">
    <property type="entry name" value="Zinc finger, CCCH-type"/>
    <property type="match status" value="1"/>
</dbReference>
<sequence>MPQFYKTKRCPWFAVGRCRMDKDCNWAHSTEELRPSVDLTRTKLCDVQIKEGICRNPNCRYAHSRKELRATSDLFKTSLCIYWIKGSCAVGDACRYAHGIEELRAKPQKGEFIPLEVETLSGPIPKPSENKKDIVQFEGRNSVFHDNRLSHPYSAGSITTGPSSVNRSGFESDEKLNESIPPFVANLFDFDCNKAYQKNQNSLTGIDKYQIQKNRYTPVNVLDNPFIWGNRQAEQRYINQNQQEYPFSANSIFNCQNLNNQNQFYLNTPEMVMNNRMYYNEEIGRNFEVNPMPKSSYSEGLEEFYSYTPSTASSIKEKTNLHNLEISL</sequence>
<dbReference type="PANTHER" id="PTHR12547:SF18">
    <property type="entry name" value="PROTEIN TIS11"/>
    <property type="match status" value="1"/>
</dbReference>
<keyword evidence="2" id="KW-0677">Repeat</keyword>
<dbReference type="Pfam" id="PF00642">
    <property type="entry name" value="zf-CCCH"/>
    <property type="match status" value="1"/>
</dbReference>
<dbReference type="InterPro" id="IPR045877">
    <property type="entry name" value="ZFP36-like"/>
</dbReference>
<evidence type="ECO:0000313" key="8">
    <source>
        <dbReference type="Proteomes" id="UP001311799"/>
    </source>
</evidence>
<dbReference type="Pfam" id="PF14608">
    <property type="entry name" value="zf-CCCH_2"/>
    <property type="match status" value="2"/>
</dbReference>
<feature type="zinc finger region" description="C3H1-type" evidence="5">
    <location>
        <begin position="39"/>
        <end position="66"/>
    </location>
</feature>
<protein>
    <recommendedName>
        <fullName evidence="6">C3H1-type domain-containing protein</fullName>
    </recommendedName>
</protein>
<keyword evidence="4 5" id="KW-0862">Zinc</keyword>
<comment type="caution">
    <text evidence="7">The sequence shown here is derived from an EMBL/GenBank/DDBJ whole genome shotgun (WGS) entry which is preliminary data.</text>
</comment>
<evidence type="ECO:0000313" key="7">
    <source>
        <dbReference type="EMBL" id="KAK6588117.1"/>
    </source>
</evidence>
<dbReference type="EMBL" id="JAWDEY010000035">
    <property type="protein sequence ID" value="KAK6588117.1"/>
    <property type="molecule type" value="Genomic_DNA"/>
</dbReference>
<dbReference type="GO" id="GO:0003729">
    <property type="term" value="F:mRNA binding"/>
    <property type="evidence" value="ECO:0007669"/>
    <property type="project" value="InterPro"/>
</dbReference>
<organism evidence="7 8">
    <name type="scientific">Cryptosporidium xiaoi</name>
    <dbReference type="NCBI Taxonomy" id="659607"/>
    <lineage>
        <taxon>Eukaryota</taxon>
        <taxon>Sar</taxon>
        <taxon>Alveolata</taxon>
        <taxon>Apicomplexa</taxon>
        <taxon>Conoidasida</taxon>
        <taxon>Coccidia</taxon>
        <taxon>Eucoccidiorida</taxon>
        <taxon>Eimeriorina</taxon>
        <taxon>Cryptosporidiidae</taxon>
        <taxon>Cryptosporidium</taxon>
    </lineage>
</organism>
<reference evidence="7 8" key="1">
    <citation type="submission" date="2023-10" db="EMBL/GenBank/DDBJ databases">
        <title>Comparative genomics analysis reveals potential genetic determinants of host preference in Cryptosporidium xiaoi.</title>
        <authorList>
            <person name="Xiao L."/>
            <person name="Li J."/>
        </authorList>
    </citation>
    <scope>NUCLEOTIDE SEQUENCE [LARGE SCALE GENOMIC DNA]</scope>
    <source>
        <strain evidence="7 8">52996</strain>
    </source>
</reference>
<keyword evidence="1 5" id="KW-0479">Metal-binding</keyword>
<dbReference type="SUPFAM" id="SSF90229">
    <property type="entry name" value="CCCH zinc finger"/>
    <property type="match status" value="3"/>
</dbReference>
<dbReference type="Gene3D" id="3.30.1370.210">
    <property type="match status" value="1"/>
</dbReference>